<dbReference type="EMBL" id="CALOZG010000008">
    <property type="protein sequence ID" value="CAH4029234.1"/>
    <property type="molecule type" value="Genomic_DNA"/>
</dbReference>
<evidence type="ECO:0000256" key="1">
    <source>
        <dbReference type="SAM" id="MobiDB-lite"/>
    </source>
</evidence>
<dbReference type="Proteomes" id="UP001152562">
    <property type="component" value="Unassembled WGS sequence"/>
</dbReference>
<gene>
    <name evidence="2" type="ORF">PIBRA_LOCUS6008</name>
</gene>
<accession>A0A9P0TG02</accession>
<protein>
    <submittedName>
        <fullName evidence="2">Uncharacterized protein</fullName>
    </submittedName>
</protein>
<keyword evidence="3" id="KW-1185">Reference proteome</keyword>
<evidence type="ECO:0000313" key="3">
    <source>
        <dbReference type="Proteomes" id="UP001152562"/>
    </source>
</evidence>
<evidence type="ECO:0000313" key="2">
    <source>
        <dbReference type="EMBL" id="CAH4029234.1"/>
    </source>
</evidence>
<sequence>MSYVRDPIIWARAHYALSVKYGRLYYEADSSPPRGKLGGGVEGGTVPVASLSTSPDRLQPPSPPRVAPPAQALCNFVYKRQ</sequence>
<reference evidence="2" key="1">
    <citation type="submission" date="2022-05" db="EMBL/GenBank/DDBJ databases">
        <authorList>
            <person name="Okamura Y."/>
        </authorList>
    </citation>
    <scope>NUCLEOTIDE SEQUENCE</scope>
</reference>
<organism evidence="2 3">
    <name type="scientific">Pieris brassicae</name>
    <name type="common">White butterfly</name>
    <name type="synonym">Large white butterfly</name>
    <dbReference type="NCBI Taxonomy" id="7116"/>
    <lineage>
        <taxon>Eukaryota</taxon>
        <taxon>Metazoa</taxon>
        <taxon>Ecdysozoa</taxon>
        <taxon>Arthropoda</taxon>
        <taxon>Hexapoda</taxon>
        <taxon>Insecta</taxon>
        <taxon>Pterygota</taxon>
        <taxon>Neoptera</taxon>
        <taxon>Endopterygota</taxon>
        <taxon>Lepidoptera</taxon>
        <taxon>Glossata</taxon>
        <taxon>Ditrysia</taxon>
        <taxon>Papilionoidea</taxon>
        <taxon>Pieridae</taxon>
        <taxon>Pierinae</taxon>
        <taxon>Pieris</taxon>
    </lineage>
</organism>
<dbReference type="AlphaFoldDB" id="A0A9P0TG02"/>
<name>A0A9P0TG02_PIEBR</name>
<proteinExistence type="predicted"/>
<feature type="compositionally biased region" description="Pro residues" evidence="1">
    <location>
        <begin position="58"/>
        <end position="67"/>
    </location>
</feature>
<feature type="region of interest" description="Disordered" evidence="1">
    <location>
        <begin position="32"/>
        <end position="67"/>
    </location>
</feature>
<comment type="caution">
    <text evidence="2">The sequence shown here is derived from an EMBL/GenBank/DDBJ whole genome shotgun (WGS) entry which is preliminary data.</text>
</comment>